<dbReference type="GO" id="GO:0003677">
    <property type="term" value="F:DNA binding"/>
    <property type="evidence" value="ECO:0007669"/>
    <property type="project" value="UniProtKB-KW"/>
</dbReference>
<feature type="domain" description="Toprim" evidence="7">
    <location>
        <begin position="1"/>
        <end position="92"/>
    </location>
</feature>
<evidence type="ECO:0000256" key="5">
    <source>
        <dbReference type="ARBA" id="ARBA00023125"/>
    </source>
</evidence>
<evidence type="ECO:0000259" key="8">
    <source>
        <dbReference type="PROSITE" id="PS52039"/>
    </source>
</evidence>
<evidence type="ECO:0000259" key="7">
    <source>
        <dbReference type="PROSITE" id="PS50880"/>
    </source>
</evidence>
<dbReference type="Pfam" id="PF01131">
    <property type="entry name" value="Topoisom_bac"/>
    <property type="match status" value="1"/>
</dbReference>
<dbReference type="PANTHER" id="PTHR42785:SF1">
    <property type="entry name" value="DNA TOPOISOMERASE"/>
    <property type="match status" value="1"/>
</dbReference>
<dbReference type="InterPro" id="IPR013826">
    <property type="entry name" value="Topo_IA_cen_sub3"/>
</dbReference>
<dbReference type="Gene3D" id="2.70.20.10">
    <property type="entry name" value="Topoisomerase I, domain 3"/>
    <property type="match status" value="1"/>
</dbReference>
<dbReference type="InterPro" id="IPR000380">
    <property type="entry name" value="Topo_IA"/>
</dbReference>
<dbReference type="PANTHER" id="PTHR42785">
    <property type="entry name" value="DNA TOPOISOMERASE, TYPE IA, CORE"/>
    <property type="match status" value="1"/>
</dbReference>
<dbReference type="PROSITE" id="PS52039">
    <property type="entry name" value="TOPO_IA_2"/>
    <property type="match status" value="1"/>
</dbReference>
<comment type="catalytic activity">
    <reaction evidence="1">
        <text>ATP-independent breakage of single-stranded DNA, followed by passage and rejoining.</text>
        <dbReference type="EC" id="5.6.2.1"/>
    </reaction>
</comment>
<keyword evidence="5" id="KW-0238">DNA-binding</keyword>
<evidence type="ECO:0000313" key="9">
    <source>
        <dbReference type="EMBL" id="VAV91435.1"/>
    </source>
</evidence>
<dbReference type="PRINTS" id="PR00417">
    <property type="entry name" value="PRTPISMRASEI"/>
</dbReference>
<dbReference type="InterPro" id="IPR003601">
    <property type="entry name" value="Topo_IA_2"/>
</dbReference>
<dbReference type="PROSITE" id="PS50880">
    <property type="entry name" value="TOPRIM"/>
    <property type="match status" value="1"/>
</dbReference>
<evidence type="ECO:0000256" key="4">
    <source>
        <dbReference type="ARBA" id="ARBA00023029"/>
    </source>
</evidence>
<protein>
    <recommendedName>
        <fullName evidence="3">DNA topoisomerase</fullName>
        <ecNumber evidence="3">5.6.2.1</ecNumber>
    </recommendedName>
</protein>
<dbReference type="Gene3D" id="1.10.460.10">
    <property type="entry name" value="Topoisomerase I, domain 2"/>
    <property type="match status" value="1"/>
</dbReference>
<dbReference type="InterPro" id="IPR013824">
    <property type="entry name" value="Topo_IA_cen_sub1"/>
</dbReference>
<dbReference type="InterPro" id="IPR023405">
    <property type="entry name" value="Topo_IA_core_domain"/>
</dbReference>
<dbReference type="AlphaFoldDB" id="A0A3B0S8A9"/>
<dbReference type="Pfam" id="PF01751">
    <property type="entry name" value="Toprim"/>
    <property type="match status" value="1"/>
</dbReference>
<keyword evidence="6 9" id="KW-0413">Isomerase</keyword>
<dbReference type="SMART" id="SM00493">
    <property type="entry name" value="TOPRIM"/>
    <property type="match status" value="1"/>
</dbReference>
<evidence type="ECO:0000256" key="3">
    <source>
        <dbReference type="ARBA" id="ARBA00012891"/>
    </source>
</evidence>
<dbReference type="PROSITE" id="PS00396">
    <property type="entry name" value="TOPO_IA_1"/>
    <property type="match status" value="1"/>
</dbReference>
<dbReference type="SUPFAM" id="SSF56712">
    <property type="entry name" value="Prokaryotic type I DNA topoisomerase"/>
    <property type="match status" value="1"/>
</dbReference>
<feature type="domain" description="Topo IA-type catalytic" evidence="8">
    <location>
        <begin position="107"/>
        <end position="386"/>
    </location>
</feature>
<name>A0A3B0S8A9_9ZZZZ</name>
<dbReference type="GO" id="GO:0003917">
    <property type="term" value="F:DNA topoisomerase type I (single strand cut, ATP-independent) activity"/>
    <property type="evidence" value="ECO:0007669"/>
    <property type="project" value="UniProtKB-EC"/>
</dbReference>
<dbReference type="SMART" id="SM00437">
    <property type="entry name" value="TOP1Ac"/>
    <property type="match status" value="1"/>
</dbReference>
<evidence type="ECO:0000256" key="1">
    <source>
        <dbReference type="ARBA" id="ARBA00000213"/>
    </source>
</evidence>
<dbReference type="InterPro" id="IPR006171">
    <property type="entry name" value="TOPRIM_dom"/>
</dbReference>
<sequence length="386" mass="42865">MPARAADLPDSKRDLWKTTRFGVDIDNDFTPIYIVTDSSKKQVRLLKKKLKEADELYLATDEDREGEAIAWHLLETLKPKVPVRRMVFHEITETAIREAAENPRDIDLPLVNAQETRRILDRLFGYEVSPVLWRRVQRGLSAGRVQSPATRILVERERERIAHVSATYSGLKAVFAAESTEFPGALKTIDGTRVAEGGDFGPDGSLRDGRLLLTSEDAVDLAKGLSGSEFNVASVEAKPYTRRPYAPFRTSTLQQEAGRKFRFGARRTMSAAQRLYEGGFITYMRTDSTNLSGTAVAAARSLVADRYGANFLPNKPRVYGKSAKGAQEAHEAIRPAGERFQDMATVAGEFGSTSDEARVYELIWMRTVASQMKDAKGESVIVGIEA</sequence>
<dbReference type="SMART" id="SM00436">
    <property type="entry name" value="TOP1Bc"/>
    <property type="match status" value="1"/>
</dbReference>
<dbReference type="Gene3D" id="3.40.50.140">
    <property type="match status" value="1"/>
</dbReference>
<reference evidence="9" key="1">
    <citation type="submission" date="2018-06" db="EMBL/GenBank/DDBJ databases">
        <authorList>
            <person name="Zhirakovskaya E."/>
        </authorList>
    </citation>
    <scope>NUCLEOTIDE SEQUENCE</scope>
</reference>
<dbReference type="InterPro" id="IPR003602">
    <property type="entry name" value="Topo_IA_DNA-bd_dom"/>
</dbReference>
<dbReference type="InterPro" id="IPR013825">
    <property type="entry name" value="Topo_IA_cen_sub2"/>
</dbReference>
<proteinExistence type="inferred from homology"/>
<dbReference type="EC" id="5.6.2.1" evidence="3"/>
<dbReference type="Gene3D" id="1.10.290.10">
    <property type="entry name" value="Topoisomerase I, domain 4"/>
    <property type="match status" value="1"/>
</dbReference>
<organism evidence="9">
    <name type="scientific">hydrothermal vent metagenome</name>
    <dbReference type="NCBI Taxonomy" id="652676"/>
    <lineage>
        <taxon>unclassified sequences</taxon>
        <taxon>metagenomes</taxon>
        <taxon>ecological metagenomes</taxon>
    </lineage>
</organism>
<gene>
    <name evidence="9" type="ORF">MNBD_ACTINO01-2076</name>
</gene>
<dbReference type="InterPro" id="IPR023406">
    <property type="entry name" value="Topo_IA_AS"/>
</dbReference>
<accession>A0A3B0S8A9</accession>
<dbReference type="InterPro" id="IPR013497">
    <property type="entry name" value="Topo_IA_cen"/>
</dbReference>
<keyword evidence="4" id="KW-0799">Topoisomerase</keyword>
<feature type="non-terminal residue" evidence="9">
    <location>
        <position position="386"/>
    </location>
</feature>
<dbReference type="GO" id="GO:0006265">
    <property type="term" value="P:DNA topological change"/>
    <property type="evidence" value="ECO:0007669"/>
    <property type="project" value="InterPro"/>
</dbReference>
<evidence type="ECO:0000256" key="2">
    <source>
        <dbReference type="ARBA" id="ARBA00009446"/>
    </source>
</evidence>
<comment type="similarity">
    <text evidence="2">Belongs to the type IA topoisomerase family.</text>
</comment>
<dbReference type="EMBL" id="UOEI01000060">
    <property type="protein sequence ID" value="VAV91435.1"/>
    <property type="molecule type" value="Genomic_DNA"/>
</dbReference>
<evidence type="ECO:0000256" key="6">
    <source>
        <dbReference type="ARBA" id="ARBA00023235"/>
    </source>
</evidence>